<evidence type="ECO:0000313" key="3">
    <source>
        <dbReference type="Proteomes" id="UP001196413"/>
    </source>
</evidence>
<comment type="caution">
    <text evidence="2">The sequence shown here is derived from an EMBL/GenBank/DDBJ whole genome shotgun (WGS) entry which is preliminary data.</text>
</comment>
<reference evidence="2" key="1">
    <citation type="submission" date="2021-06" db="EMBL/GenBank/DDBJ databases">
        <title>Parelaphostrongylus tenuis whole genome reference sequence.</title>
        <authorList>
            <person name="Garwood T.J."/>
            <person name="Larsen P.A."/>
            <person name="Fountain-Jones N.M."/>
            <person name="Garbe J.R."/>
            <person name="Macchietto M.G."/>
            <person name="Kania S.A."/>
            <person name="Gerhold R.W."/>
            <person name="Richards J.E."/>
            <person name="Wolf T.M."/>
        </authorList>
    </citation>
    <scope>NUCLEOTIDE SEQUENCE</scope>
    <source>
        <strain evidence="2">MNPRO001-30</strain>
        <tissue evidence="2">Meninges</tissue>
    </source>
</reference>
<sequence length="118" mass="12948">MFLQLHINDKLLSEETDDNEDVEPIATASKSQDSDLDDGAPSTSANIEQRGDSSSSIVTPSPESLKSPYDSRVGMQSSTLRDSRDLIDFFEVFMNSVWGLCVCGAGKCFVPPKNERLE</sequence>
<organism evidence="2 3">
    <name type="scientific">Parelaphostrongylus tenuis</name>
    <name type="common">Meningeal worm</name>
    <dbReference type="NCBI Taxonomy" id="148309"/>
    <lineage>
        <taxon>Eukaryota</taxon>
        <taxon>Metazoa</taxon>
        <taxon>Ecdysozoa</taxon>
        <taxon>Nematoda</taxon>
        <taxon>Chromadorea</taxon>
        <taxon>Rhabditida</taxon>
        <taxon>Rhabditina</taxon>
        <taxon>Rhabditomorpha</taxon>
        <taxon>Strongyloidea</taxon>
        <taxon>Metastrongylidae</taxon>
        <taxon>Parelaphostrongylus</taxon>
    </lineage>
</organism>
<feature type="region of interest" description="Disordered" evidence="1">
    <location>
        <begin position="13"/>
        <end position="77"/>
    </location>
</feature>
<dbReference type="AlphaFoldDB" id="A0AAD5N6A8"/>
<accession>A0AAD5N6A8</accession>
<name>A0AAD5N6A8_PARTN</name>
<proteinExistence type="predicted"/>
<evidence type="ECO:0000313" key="2">
    <source>
        <dbReference type="EMBL" id="KAJ1361084.1"/>
    </source>
</evidence>
<gene>
    <name evidence="2" type="ORF">KIN20_020261</name>
</gene>
<feature type="compositionally biased region" description="Acidic residues" evidence="1">
    <location>
        <begin position="14"/>
        <end position="23"/>
    </location>
</feature>
<dbReference type="EMBL" id="JAHQIW010004110">
    <property type="protein sequence ID" value="KAJ1361084.1"/>
    <property type="molecule type" value="Genomic_DNA"/>
</dbReference>
<keyword evidence="3" id="KW-1185">Reference proteome</keyword>
<evidence type="ECO:0000256" key="1">
    <source>
        <dbReference type="SAM" id="MobiDB-lite"/>
    </source>
</evidence>
<dbReference type="Proteomes" id="UP001196413">
    <property type="component" value="Unassembled WGS sequence"/>
</dbReference>
<feature type="compositionally biased region" description="Low complexity" evidence="1">
    <location>
        <begin position="53"/>
        <end position="64"/>
    </location>
</feature>
<protein>
    <submittedName>
        <fullName evidence="2">Uncharacterized protein</fullName>
    </submittedName>
</protein>